<dbReference type="AlphaFoldDB" id="A0A0A9BKE9"/>
<dbReference type="EMBL" id="GBRH01238138">
    <property type="protein sequence ID" value="JAD59757.1"/>
    <property type="molecule type" value="Transcribed_RNA"/>
</dbReference>
<sequence>MWLARFGCRRRPMYRLMAAGCRFPRSSNSFELFRDRSAVKFPSPDADLDDNVSMPPKNQVAVAYFQDPPSVVKTCLALDTKTVVPLNAIVGSVSSVQPVGLSRDIFSDNAITRTSDTVTADLISQLKSSKHCGVGHGPGAGQSIFSRNLCGFPEQGENSKLPLCDDHNTQIEPPLDECKKYEIKTGNSKLLVEKIEEAIEENNRILDKSLLQKRFDLGMKPVLAPRLLLLPKDISDPSTRFLRDQYFLTNDKEAHFLSSYELTIHEKRIDDPEEWDRFMNNQPPSVCSRGLGIQCRQHRDKLLLLWH</sequence>
<protein>
    <submittedName>
        <fullName evidence="1">Uncharacterized protein</fullName>
    </submittedName>
</protein>
<evidence type="ECO:0000313" key="1">
    <source>
        <dbReference type="EMBL" id="JAD59757.1"/>
    </source>
</evidence>
<proteinExistence type="predicted"/>
<organism evidence="1">
    <name type="scientific">Arundo donax</name>
    <name type="common">Giant reed</name>
    <name type="synonym">Donax arundinaceus</name>
    <dbReference type="NCBI Taxonomy" id="35708"/>
    <lineage>
        <taxon>Eukaryota</taxon>
        <taxon>Viridiplantae</taxon>
        <taxon>Streptophyta</taxon>
        <taxon>Embryophyta</taxon>
        <taxon>Tracheophyta</taxon>
        <taxon>Spermatophyta</taxon>
        <taxon>Magnoliopsida</taxon>
        <taxon>Liliopsida</taxon>
        <taxon>Poales</taxon>
        <taxon>Poaceae</taxon>
        <taxon>PACMAD clade</taxon>
        <taxon>Arundinoideae</taxon>
        <taxon>Arundineae</taxon>
        <taxon>Arundo</taxon>
    </lineage>
</organism>
<accession>A0A0A9BKE9</accession>
<reference evidence="1" key="1">
    <citation type="submission" date="2014-09" db="EMBL/GenBank/DDBJ databases">
        <authorList>
            <person name="Magalhaes I.L.F."/>
            <person name="Oliveira U."/>
            <person name="Santos F.R."/>
            <person name="Vidigal T.H.D.A."/>
            <person name="Brescovit A.D."/>
            <person name="Santos A.J."/>
        </authorList>
    </citation>
    <scope>NUCLEOTIDE SEQUENCE</scope>
    <source>
        <tissue evidence="1">Shoot tissue taken approximately 20 cm above the soil surface</tissue>
    </source>
</reference>
<reference evidence="1" key="2">
    <citation type="journal article" date="2015" name="Data Brief">
        <title>Shoot transcriptome of the giant reed, Arundo donax.</title>
        <authorList>
            <person name="Barrero R.A."/>
            <person name="Guerrero F.D."/>
            <person name="Moolhuijzen P."/>
            <person name="Goolsby J.A."/>
            <person name="Tidwell J."/>
            <person name="Bellgard S.E."/>
            <person name="Bellgard M.I."/>
        </authorList>
    </citation>
    <scope>NUCLEOTIDE SEQUENCE</scope>
    <source>
        <tissue evidence="1">Shoot tissue taken approximately 20 cm above the soil surface</tissue>
    </source>
</reference>
<name>A0A0A9BKE9_ARUDO</name>